<feature type="compositionally biased region" description="Basic residues" evidence="1">
    <location>
        <begin position="44"/>
        <end position="56"/>
    </location>
</feature>
<evidence type="ECO:0000313" key="3">
    <source>
        <dbReference type="Proteomes" id="UP000000763"/>
    </source>
</evidence>
<accession>Q654D1</accession>
<proteinExistence type="predicted"/>
<dbReference type="AlphaFoldDB" id="Q654D1"/>
<sequence>MPTTDAGAGGGGLLPSAPTEPWTTTTDVDEDGRCRAREAARTPARQRRASRLRARPHAIAASKLRRRHRGVTPSGSRAAP</sequence>
<reference evidence="3" key="1">
    <citation type="journal article" date="2005" name="Nature">
        <title>The map-based sequence of the rice genome.</title>
        <authorList>
            <consortium name="International rice genome sequencing project (IRGSP)"/>
            <person name="Matsumoto T."/>
            <person name="Wu J."/>
            <person name="Kanamori H."/>
            <person name="Katayose Y."/>
            <person name="Fujisawa M."/>
            <person name="Namiki N."/>
            <person name="Mizuno H."/>
            <person name="Yamamoto K."/>
            <person name="Antonio B.A."/>
            <person name="Baba T."/>
            <person name="Sakata K."/>
            <person name="Nagamura Y."/>
            <person name="Aoki H."/>
            <person name="Arikawa K."/>
            <person name="Arita K."/>
            <person name="Bito T."/>
            <person name="Chiden Y."/>
            <person name="Fujitsuka N."/>
            <person name="Fukunaka R."/>
            <person name="Hamada M."/>
            <person name="Harada C."/>
            <person name="Hayashi A."/>
            <person name="Hijishita S."/>
            <person name="Honda M."/>
            <person name="Hosokawa S."/>
            <person name="Ichikawa Y."/>
            <person name="Idonuma A."/>
            <person name="Iijima M."/>
            <person name="Ikeda M."/>
            <person name="Ikeno M."/>
            <person name="Ito K."/>
            <person name="Ito S."/>
            <person name="Ito T."/>
            <person name="Ito Y."/>
            <person name="Ito Y."/>
            <person name="Iwabuchi A."/>
            <person name="Kamiya K."/>
            <person name="Karasawa W."/>
            <person name="Kurita K."/>
            <person name="Katagiri S."/>
            <person name="Kikuta A."/>
            <person name="Kobayashi H."/>
            <person name="Kobayashi N."/>
            <person name="Machita K."/>
            <person name="Maehara T."/>
            <person name="Masukawa M."/>
            <person name="Mizubayashi T."/>
            <person name="Mukai Y."/>
            <person name="Nagasaki H."/>
            <person name="Nagata Y."/>
            <person name="Naito S."/>
            <person name="Nakashima M."/>
            <person name="Nakama Y."/>
            <person name="Nakamichi Y."/>
            <person name="Nakamura M."/>
            <person name="Meguro A."/>
            <person name="Negishi M."/>
            <person name="Ohta I."/>
            <person name="Ohta T."/>
            <person name="Okamoto M."/>
            <person name="Ono N."/>
            <person name="Saji S."/>
            <person name="Sakaguchi M."/>
            <person name="Sakai K."/>
            <person name="Shibata M."/>
            <person name="Shimokawa T."/>
            <person name="Song J."/>
            <person name="Takazaki Y."/>
            <person name="Terasawa K."/>
            <person name="Tsugane M."/>
            <person name="Tsuji K."/>
            <person name="Ueda S."/>
            <person name="Waki K."/>
            <person name="Yamagata H."/>
            <person name="Yamamoto M."/>
            <person name="Yamamoto S."/>
            <person name="Yamane H."/>
            <person name="Yoshiki S."/>
            <person name="Yoshihara R."/>
            <person name="Yukawa K."/>
            <person name="Zhong H."/>
            <person name="Yano M."/>
            <person name="Yuan Q."/>
            <person name="Ouyang S."/>
            <person name="Liu J."/>
            <person name="Jones K.M."/>
            <person name="Gansberger K."/>
            <person name="Moffat K."/>
            <person name="Hill J."/>
            <person name="Bera J."/>
            <person name="Fadrosh D."/>
            <person name="Jin S."/>
            <person name="Johri S."/>
            <person name="Kim M."/>
            <person name="Overton L."/>
            <person name="Reardon M."/>
            <person name="Tsitrin T."/>
            <person name="Vuong H."/>
            <person name="Weaver B."/>
            <person name="Ciecko A."/>
            <person name="Tallon L."/>
            <person name="Jackson J."/>
            <person name="Pai G."/>
            <person name="Aken S.V."/>
            <person name="Utterback T."/>
            <person name="Reidmuller S."/>
            <person name="Feldblyum T."/>
            <person name="Hsiao J."/>
            <person name="Zismann V."/>
            <person name="Iobst S."/>
            <person name="de Vazeille A.R."/>
            <person name="Buell C.R."/>
            <person name="Ying K."/>
            <person name="Li Y."/>
            <person name="Lu T."/>
            <person name="Huang Y."/>
            <person name="Zhao Q."/>
            <person name="Feng Q."/>
            <person name="Zhang L."/>
            <person name="Zhu J."/>
            <person name="Weng Q."/>
            <person name="Mu J."/>
            <person name="Lu Y."/>
            <person name="Fan D."/>
            <person name="Liu Y."/>
            <person name="Guan J."/>
            <person name="Zhang Y."/>
            <person name="Yu S."/>
            <person name="Liu X."/>
            <person name="Zhang Y."/>
            <person name="Hong G."/>
            <person name="Han B."/>
            <person name="Choisne N."/>
            <person name="Demange N."/>
            <person name="Orjeda G."/>
            <person name="Samain S."/>
            <person name="Cattolico L."/>
            <person name="Pelletier E."/>
            <person name="Couloux A."/>
            <person name="Segurens B."/>
            <person name="Wincker P."/>
            <person name="D'Hont A."/>
            <person name="Scarpelli C."/>
            <person name="Weissenbach J."/>
            <person name="Salanoubat M."/>
            <person name="Quetier F."/>
            <person name="Yu Y."/>
            <person name="Kim H.R."/>
            <person name="Rambo T."/>
            <person name="Currie J."/>
            <person name="Collura K."/>
            <person name="Luo M."/>
            <person name="Yang T."/>
            <person name="Ammiraju J.S.S."/>
            <person name="Engler F."/>
            <person name="Soderlund C."/>
            <person name="Wing R.A."/>
            <person name="Palmer L.E."/>
            <person name="de la Bastide M."/>
            <person name="Spiegel L."/>
            <person name="Nascimento L."/>
            <person name="Zutavern T."/>
            <person name="O'Shaughnessy A."/>
            <person name="Dike S."/>
            <person name="Dedhia N."/>
            <person name="Preston R."/>
            <person name="Balija V."/>
            <person name="McCombie W.R."/>
            <person name="Chow T."/>
            <person name="Chen H."/>
            <person name="Chung M."/>
            <person name="Chen C."/>
            <person name="Shaw J."/>
            <person name="Wu H."/>
            <person name="Hsiao K."/>
            <person name="Chao Y."/>
            <person name="Chu M."/>
            <person name="Cheng C."/>
            <person name="Hour A."/>
            <person name="Lee P."/>
            <person name="Lin S."/>
            <person name="Lin Y."/>
            <person name="Liou J."/>
            <person name="Liu S."/>
            <person name="Hsing Y."/>
            <person name="Raghuvanshi S."/>
            <person name="Mohanty A."/>
            <person name="Bharti A.K."/>
            <person name="Gaur A."/>
            <person name="Gupta V."/>
            <person name="Kumar D."/>
            <person name="Ravi V."/>
            <person name="Vij S."/>
            <person name="Kapur A."/>
            <person name="Khurana P."/>
            <person name="Khurana P."/>
            <person name="Khurana J.P."/>
            <person name="Tyagi A.K."/>
            <person name="Gaikwad K."/>
            <person name="Singh A."/>
            <person name="Dalal V."/>
            <person name="Srivastava S."/>
            <person name="Dixit A."/>
            <person name="Pal A.K."/>
            <person name="Ghazi I.A."/>
            <person name="Yadav M."/>
            <person name="Pandit A."/>
            <person name="Bhargava A."/>
            <person name="Sureshbabu K."/>
            <person name="Batra K."/>
            <person name="Sharma T.R."/>
            <person name="Mohapatra T."/>
            <person name="Singh N.K."/>
            <person name="Messing J."/>
            <person name="Nelson A.B."/>
            <person name="Fuks G."/>
            <person name="Kavchok S."/>
            <person name="Keizer G."/>
            <person name="Linton E."/>
            <person name="Llaca V."/>
            <person name="Song R."/>
            <person name="Tanyolac B."/>
            <person name="Young S."/>
            <person name="Ho-Il K."/>
            <person name="Hahn J.H."/>
            <person name="Sangsakoo G."/>
            <person name="Vanavichit A."/>
            <person name="de Mattos Luiz.A.T."/>
            <person name="Zimmer P.D."/>
            <person name="Malone G."/>
            <person name="Dellagostin O."/>
            <person name="de Oliveira A.C."/>
            <person name="Bevan M."/>
            <person name="Bancroft I."/>
            <person name="Minx P."/>
            <person name="Cordum H."/>
            <person name="Wilson R."/>
            <person name="Cheng Z."/>
            <person name="Jin W."/>
            <person name="Jiang J."/>
            <person name="Leong S.A."/>
            <person name="Iwama H."/>
            <person name="Gojobori T."/>
            <person name="Itoh T."/>
            <person name="Niimura Y."/>
            <person name="Fujii Y."/>
            <person name="Habara T."/>
            <person name="Sakai H."/>
            <person name="Sato Y."/>
            <person name="Wilson G."/>
            <person name="Kumar K."/>
            <person name="McCouch S."/>
            <person name="Juretic N."/>
            <person name="Hoen D."/>
            <person name="Wright S."/>
            <person name="Bruskiewich R."/>
            <person name="Bureau T."/>
            <person name="Miyao A."/>
            <person name="Hirochika H."/>
            <person name="Nishikawa T."/>
            <person name="Kadowaki K."/>
            <person name="Sugiura M."/>
            <person name="Burr B."/>
            <person name="Sasaki T."/>
        </authorList>
    </citation>
    <scope>NUCLEOTIDE SEQUENCE [LARGE SCALE GENOMIC DNA]</scope>
    <source>
        <strain evidence="3">cv. Nipponbare</strain>
    </source>
</reference>
<dbReference type="Proteomes" id="UP000000763">
    <property type="component" value="Chromosome 6"/>
</dbReference>
<dbReference type="EMBL" id="AP004743">
    <property type="protein sequence ID" value="BAD45836.1"/>
    <property type="molecule type" value="Genomic_DNA"/>
</dbReference>
<name>Q654D1_ORYSJ</name>
<feature type="compositionally biased region" description="Basic and acidic residues" evidence="1">
    <location>
        <begin position="31"/>
        <end position="40"/>
    </location>
</feature>
<organism evidence="2 3">
    <name type="scientific">Oryza sativa subsp. japonica</name>
    <name type="common">Rice</name>
    <dbReference type="NCBI Taxonomy" id="39947"/>
    <lineage>
        <taxon>Eukaryota</taxon>
        <taxon>Viridiplantae</taxon>
        <taxon>Streptophyta</taxon>
        <taxon>Embryophyta</taxon>
        <taxon>Tracheophyta</taxon>
        <taxon>Spermatophyta</taxon>
        <taxon>Magnoliopsida</taxon>
        <taxon>Liliopsida</taxon>
        <taxon>Poales</taxon>
        <taxon>Poaceae</taxon>
        <taxon>BOP clade</taxon>
        <taxon>Oryzoideae</taxon>
        <taxon>Oryzeae</taxon>
        <taxon>Oryzinae</taxon>
        <taxon>Oryza</taxon>
        <taxon>Oryza sativa</taxon>
    </lineage>
</organism>
<evidence type="ECO:0000256" key="1">
    <source>
        <dbReference type="SAM" id="MobiDB-lite"/>
    </source>
</evidence>
<gene>
    <name evidence="2" type="primary">OSJNBb0026G06.7</name>
</gene>
<feature type="region of interest" description="Disordered" evidence="1">
    <location>
        <begin position="1"/>
        <end position="80"/>
    </location>
</feature>
<reference evidence="3" key="2">
    <citation type="journal article" date="2008" name="Nucleic Acids Res.">
        <title>The rice annotation project database (RAP-DB): 2008 update.</title>
        <authorList>
            <consortium name="The rice annotation project (RAP)"/>
        </authorList>
    </citation>
    <scope>GENOME REANNOTATION</scope>
    <source>
        <strain evidence="3">cv. Nipponbare</strain>
    </source>
</reference>
<evidence type="ECO:0000313" key="2">
    <source>
        <dbReference type="EMBL" id="BAD45836.1"/>
    </source>
</evidence>
<protein>
    <submittedName>
        <fullName evidence="2">Uncharacterized protein</fullName>
    </submittedName>
</protein>